<dbReference type="EMBL" id="FNVQ01000004">
    <property type="protein sequence ID" value="SEG75947.1"/>
    <property type="molecule type" value="Genomic_DNA"/>
</dbReference>
<dbReference type="SUPFAM" id="SSF53335">
    <property type="entry name" value="S-adenosyl-L-methionine-dependent methyltransferases"/>
    <property type="match status" value="1"/>
</dbReference>
<evidence type="ECO:0000256" key="3">
    <source>
        <dbReference type="ARBA" id="ARBA00022691"/>
    </source>
</evidence>
<keyword evidence="9" id="KW-1185">Reference proteome</keyword>
<keyword evidence="1 5" id="KW-0489">Methyltransferase</keyword>
<dbReference type="RefSeq" id="WP_104004502.1">
    <property type="nucleotide sequence ID" value="NZ_FNVQ01000004.1"/>
</dbReference>
<dbReference type="InterPro" id="IPR029063">
    <property type="entry name" value="SAM-dependent_MTases_sf"/>
</dbReference>
<feature type="binding site" evidence="5">
    <location>
        <begin position="188"/>
        <end position="191"/>
    </location>
    <ligand>
        <name>substrate</name>
    </ligand>
</feature>
<dbReference type="InterPro" id="IPR007848">
    <property type="entry name" value="Small_mtfrase_dom"/>
</dbReference>
<dbReference type="Gene3D" id="1.10.8.10">
    <property type="entry name" value="DNA helicase RuvA subunit, C-terminal domain"/>
    <property type="match status" value="1"/>
</dbReference>
<dbReference type="PANTHER" id="PTHR18895:SF74">
    <property type="entry name" value="MTRF1L RELEASE FACTOR GLUTAMINE METHYLTRANSFERASE"/>
    <property type="match status" value="1"/>
</dbReference>
<evidence type="ECO:0000256" key="1">
    <source>
        <dbReference type="ARBA" id="ARBA00022603"/>
    </source>
</evidence>
<dbReference type="Gene3D" id="3.40.50.150">
    <property type="entry name" value="Vaccinia Virus protein VP39"/>
    <property type="match status" value="1"/>
</dbReference>
<evidence type="ECO:0000256" key="4">
    <source>
        <dbReference type="ARBA" id="ARBA00048391"/>
    </source>
</evidence>
<dbReference type="GO" id="GO:0003676">
    <property type="term" value="F:nucleic acid binding"/>
    <property type="evidence" value="ECO:0007669"/>
    <property type="project" value="InterPro"/>
</dbReference>
<comment type="function">
    <text evidence="5">Methylates the class 1 translation termination release factors RF1/PrfA and RF2/PrfB on the glutamine residue of the universally conserved GGQ motif.</text>
</comment>
<sequence length="282" mass="30748">MSEPALPLSIEAALALGAASIHSDTARLDTELLLCHLLDKPRSYLFTWPEKELTAAQRDEFLVLLERRVAGEPVAHLTGLRDFWTLTLEVSADTLIPRGDTETLVEAALALLPDGPFRVADLGTGTGAIALALASERPNWQVLACDRVEAAAELARRNQARNAIPNVEILTGSWCEPLHGEFEMIVSNPPYIEADDPHLSQGDVRYEPLSALVAGESGLADIRLIAEQCRSRLKPAGWLLLEHGYNQAEAVAQLLAQSGYIDIELIRDLAGQPRVTQARWPG</sequence>
<feature type="binding site" evidence="5">
    <location>
        <position position="146"/>
    </location>
    <ligand>
        <name>S-adenosyl-L-methionine</name>
        <dbReference type="ChEBI" id="CHEBI:59789"/>
    </ligand>
</feature>
<dbReference type="Proteomes" id="UP000236745">
    <property type="component" value="Unassembled WGS sequence"/>
</dbReference>
<evidence type="ECO:0000256" key="2">
    <source>
        <dbReference type="ARBA" id="ARBA00022679"/>
    </source>
</evidence>
<feature type="domain" description="Release factor glutamine methyltransferase N-terminal" evidence="7">
    <location>
        <begin position="14"/>
        <end position="79"/>
    </location>
</feature>
<dbReference type="InterPro" id="IPR040758">
    <property type="entry name" value="PrmC_N"/>
</dbReference>
<dbReference type="GO" id="GO:0102559">
    <property type="term" value="F:peptide chain release factor N(5)-glutamine methyltransferase activity"/>
    <property type="evidence" value="ECO:0007669"/>
    <property type="project" value="UniProtKB-EC"/>
</dbReference>
<keyword evidence="2 5" id="KW-0808">Transferase</keyword>
<dbReference type="PROSITE" id="PS00092">
    <property type="entry name" value="N6_MTASE"/>
    <property type="match status" value="1"/>
</dbReference>
<dbReference type="FunFam" id="3.40.50.150:FF:000053">
    <property type="entry name" value="Release factor glutamine methyltransferase"/>
    <property type="match status" value="1"/>
</dbReference>
<dbReference type="InterPro" id="IPR019874">
    <property type="entry name" value="RF_methyltr_PrmC"/>
</dbReference>
<comment type="catalytic activity">
    <reaction evidence="4 5">
        <text>L-glutaminyl-[peptide chain release factor] + S-adenosyl-L-methionine = N(5)-methyl-L-glutaminyl-[peptide chain release factor] + S-adenosyl-L-homocysteine + H(+)</text>
        <dbReference type="Rhea" id="RHEA:42896"/>
        <dbReference type="Rhea" id="RHEA-COMP:10271"/>
        <dbReference type="Rhea" id="RHEA-COMP:10272"/>
        <dbReference type="ChEBI" id="CHEBI:15378"/>
        <dbReference type="ChEBI" id="CHEBI:30011"/>
        <dbReference type="ChEBI" id="CHEBI:57856"/>
        <dbReference type="ChEBI" id="CHEBI:59789"/>
        <dbReference type="ChEBI" id="CHEBI:61891"/>
        <dbReference type="EC" id="2.1.1.297"/>
    </reaction>
</comment>
<dbReference type="InterPro" id="IPR004556">
    <property type="entry name" value="HemK-like"/>
</dbReference>
<dbReference type="AlphaFoldDB" id="A0A1H6CT28"/>
<evidence type="ECO:0000256" key="5">
    <source>
        <dbReference type="HAMAP-Rule" id="MF_02126"/>
    </source>
</evidence>
<protein>
    <recommendedName>
        <fullName evidence="5">Release factor glutamine methyltransferase</fullName>
        <shortName evidence="5">RF MTase</shortName>
        <ecNumber evidence="5">2.1.1.297</ecNumber>
    </recommendedName>
    <alternativeName>
        <fullName evidence="5">N5-glutamine methyltransferase PrmC</fullName>
    </alternativeName>
    <alternativeName>
        <fullName evidence="5">Protein-(glutamine-N5) MTase PrmC</fullName>
    </alternativeName>
    <alternativeName>
        <fullName evidence="5">Protein-glutamine N-methyltransferase PrmC</fullName>
    </alternativeName>
</protein>
<feature type="binding site" evidence="5">
    <location>
        <position position="174"/>
    </location>
    <ligand>
        <name>S-adenosyl-L-methionine</name>
        <dbReference type="ChEBI" id="CHEBI:59789"/>
    </ligand>
</feature>
<gene>
    <name evidence="5" type="primary">prmC</name>
    <name evidence="8" type="ORF">SAMN05444390_104103</name>
</gene>
<accession>A0A1H6CT28</accession>
<name>A0A1H6CT28_9GAMM</name>
<dbReference type="Pfam" id="PF05175">
    <property type="entry name" value="MTS"/>
    <property type="match status" value="1"/>
</dbReference>
<dbReference type="CDD" id="cd02440">
    <property type="entry name" value="AdoMet_MTases"/>
    <property type="match status" value="1"/>
</dbReference>
<evidence type="ECO:0000313" key="8">
    <source>
        <dbReference type="EMBL" id="SEG75947.1"/>
    </source>
</evidence>
<evidence type="ECO:0000259" key="7">
    <source>
        <dbReference type="Pfam" id="PF17827"/>
    </source>
</evidence>
<feature type="binding site" evidence="5">
    <location>
        <position position="188"/>
    </location>
    <ligand>
        <name>S-adenosyl-L-methionine</name>
        <dbReference type="ChEBI" id="CHEBI:59789"/>
    </ligand>
</feature>
<dbReference type="NCBIfam" id="TIGR03534">
    <property type="entry name" value="RF_mod_PrmC"/>
    <property type="match status" value="1"/>
</dbReference>
<dbReference type="OrthoDB" id="9800643at2"/>
<dbReference type="NCBIfam" id="TIGR00536">
    <property type="entry name" value="hemK_fam"/>
    <property type="match status" value="1"/>
</dbReference>
<feature type="binding site" evidence="5">
    <location>
        <begin position="123"/>
        <end position="127"/>
    </location>
    <ligand>
        <name>S-adenosyl-L-methionine</name>
        <dbReference type="ChEBI" id="CHEBI:59789"/>
    </ligand>
</feature>
<dbReference type="InterPro" id="IPR050320">
    <property type="entry name" value="N5-glutamine_MTase"/>
</dbReference>
<proteinExistence type="inferred from homology"/>
<comment type="similarity">
    <text evidence="5">Belongs to the protein N5-glutamine methyltransferase family. PrmC subfamily.</text>
</comment>
<dbReference type="EC" id="2.1.1.297" evidence="5"/>
<dbReference type="GO" id="GO:0032259">
    <property type="term" value="P:methylation"/>
    <property type="evidence" value="ECO:0007669"/>
    <property type="project" value="UniProtKB-KW"/>
</dbReference>
<evidence type="ECO:0000259" key="6">
    <source>
        <dbReference type="Pfam" id="PF05175"/>
    </source>
</evidence>
<keyword evidence="3 5" id="KW-0949">S-adenosyl-L-methionine</keyword>
<feature type="domain" description="Methyltransferase small" evidence="6">
    <location>
        <begin position="118"/>
        <end position="194"/>
    </location>
</feature>
<dbReference type="Pfam" id="PF17827">
    <property type="entry name" value="PrmC_N"/>
    <property type="match status" value="1"/>
</dbReference>
<dbReference type="PANTHER" id="PTHR18895">
    <property type="entry name" value="HEMK METHYLTRANSFERASE"/>
    <property type="match status" value="1"/>
</dbReference>
<dbReference type="InterPro" id="IPR002052">
    <property type="entry name" value="DNA_methylase_N6_adenine_CS"/>
</dbReference>
<evidence type="ECO:0000313" key="9">
    <source>
        <dbReference type="Proteomes" id="UP000236745"/>
    </source>
</evidence>
<dbReference type="HAMAP" id="MF_02126">
    <property type="entry name" value="RF_methyltr_PrmC"/>
    <property type="match status" value="1"/>
</dbReference>
<organism evidence="8 9">
    <name type="scientific">Marinobacterium lutimaris</name>
    <dbReference type="NCBI Taxonomy" id="568106"/>
    <lineage>
        <taxon>Bacteria</taxon>
        <taxon>Pseudomonadati</taxon>
        <taxon>Pseudomonadota</taxon>
        <taxon>Gammaproteobacteria</taxon>
        <taxon>Oceanospirillales</taxon>
        <taxon>Oceanospirillaceae</taxon>
        <taxon>Marinobacterium</taxon>
    </lineage>
</organism>
<reference evidence="8 9" key="1">
    <citation type="submission" date="2016-10" db="EMBL/GenBank/DDBJ databases">
        <authorList>
            <person name="de Groot N.N."/>
        </authorList>
    </citation>
    <scope>NUCLEOTIDE SEQUENCE [LARGE SCALE GENOMIC DNA]</scope>
    <source>
        <strain evidence="8 9">DSM 22012</strain>
    </source>
</reference>